<gene>
    <name evidence="1" type="ORF">GMARGA_LOCUS45863</name>
</gene>
<dbReference type="EMBL" id="CAJVQB010166612">
    <property type="protein sequence ID" value="CAG8857042.1"/>
    <property type="molecule type" value="Genomic_DNA"/>
</dbReference>
<comment type="caution">
    <text evidence="1">The sequence shown here is derived from an EMBL/GenBank/DDBJ whole genome shotgun (WGS) entry which is preliminary data.</text>
</comment>
<evidence type="ECO:0000313" key="2">
    <source>
        <dbReference type="Proteomes" id="UP000789901"/>
    </source>
</evidence>
<reference evidence="1 2" key="1">
    <citation type="submission" date="2021-06" db="EMBL/GenBank/DDBJ databases">
        <authorList>
            <person name="Kallberg Y."/>
            <person name="Tangrot J."/>
            <person name="Rosling A."/>
        </authorList>
    </citation>
    <scope>NUCLEOTIDE SEQUENCE [LARGE SCALE GENOMIC DNA]</scope>
    <source>
        <strain evidence="1 2">120-4 pot B 10/14</strain>
    </source>
</reference>
<feature type="non-terminal residue" evidence="1">
    <location>
        <position position="1"/>
    </location>
</feature>
<evidence type="ECO:0000313" key="1">
    <source>
        <dbReference type="EMBL" id="CAG8857042.1"/>
    </source>
</evidence>
<protein>
    <submittedName>
        <fullName evidence="1">33509_t:CDS:1</fullName>
    </submittedName>
</protein>
<sequence length="132" mass="13902">EEAVVGAGLEIRGGVLRRMSTKGELGKEFLWGGKLITVVSSLYGGKGNGSSRSSGSNRVVIDQCVIKEEMLSRRRIGDTAKLLRLGIGRRGVMKDEVASVLDPGIGEISGSSKAGEAFQGVAHGLFLKAQDE</sequence>
<organism evidence="1 2">
    <name type="scientific">Gigaspora margarita</name>
    <dbReference type="NCBI Taxonomy" id="4874"/>
    <lineage>
        <taxon>Eukaryota</taxon>
        <taxon>Fungi</taxon>
        <taxon>Fungi incertae sedis</taxon>
        <taxon>Mucoromycota</taxon>
        <taxon>Glomeromycotina</taxon>
        <taxon>Glomeromycetes</taxon>
        <taxon>Diversisporales</taxon>
        <taxon>Gigasporaceae</taxon>
        <taxon>Gigaspora</taxon>
    </lineage>
</organism>
<feature type="non-terminal residue" evidence="1">
    <location>
        <position position="132"/>
    </location>
</feature>
<proteinExistence type="predicted"/>
<dbReference type="Proteomes" id="UP000789901">
    <property type="component" value="Unassembled WGS sequence"/>
</dbReference>
<keyword evidence="2" id="KW-1185">Reference proteome</keyword>
<accession>A0ABN7XNX5</accession>
<name>A0ABN7XNX5_GIGMA</name>